<dbReference type="Proteomes" id="UP000242645">
    <property type="component" value="Chromosome"/>
</dbReference>
<dbReference type="Pfam" id="PF03886">
    <property type="entry name" value="ABC_trans_aux"/>
    <property type="match status" value="1"/>
</dbReference>
<reference evidence="3 4" key="1">
    <citation type="journal article" date="2017" name="ISME J.">
        <title>Genome of 'Ca. Desulfovibrio trichonymphae', an H2-oxidizing bacterium in a tripartite symbiotic system within a protist cell in the termite gut.</title>
        <authorList>
            <person name="Kuwahara H."/>
            <person name="Yuki M."/>
            <person name="Izawa K."/>
            <person name="Ohkuma M."/>
            <person name="Hongoh Y."/>
        </authorList>
    </citation>
    <scope>NUCLEOTIDE SEQUENCE [LARGE SCALE GENOMIC DNA]</scope>
    <source>
        <strain evidence="3 4">Rs-N31</strain>
    </source>
</reference>
<protein>
    <submittedName>
        <fullName evidence="3">Conserved membrane protein</fullName>
    </submittedName>
</protein>
<dbReference type="EMBL" id="AP017368">
    <property type="protein sequence ID" value="BAV91622.1"/>
    <property type="molecule type" value="Genomic_DNA"/>
</dbReference>
<organism evidence="3 4">
    <name type="scientific">Candidatus Desulfovibrio trichonymphae</name>
    <dbReference type="NCBI Taxonomy" id="1725232"/>
    <lineage>
        <taxon>Bacteria</taxon>
        <taxon>Pseudomonadati</taxon>
        <taxon>Thermodesulfobacteriota</taxon>
        <taxon>Desulfovibrionia</taxon>
        <taxon>Desulfovibrionales</taxon>
        <taxon>Desulfovibrionaceae</taxon>
        <taxon>Desulfovibrio</taxon>
    </lineage>
</organism>
<dbReference type="KEGG" id="dtr:RSDT_0110"/>
<dbReference type="SUPFAM" id="SSF159594">
    <property type="entry name" value="XCC0632-like"/>
    <property type="match status" value="1"/>
</dbReference>
<feature type="chain" id="PRO_5009618613" evidence="1">
    <location>
        <begin position="24"/>
        <end position="194"/>
    </location>
</feature>
<keyword evidence="4" id="KW-1185">Reference proteome</keyword>
<dbReference type="AlphaFoldDB" id="A0A1J1DX03"/>
<proteinExistence type="predicted"/>
<dbReference type="InterPro" id="IPR005586">
    <property type="entry name" value="ABC_trans_aux"/>
</dbReference>
<sequence>MARRTLFLLVMLLVACSRSTPVAYYLLEGSVTPVKADSLPAKSLRVARVVVPEYLDRNGIVYRVAGKARLMVAQFDVWAEPLGQGVRRVVREELAPRLFANGITVTAADDEGGDMVLFLDVQRLDGTLAGKTHIETRWTLKNKHDEILCQGVYADEETAHGNACDDFVRAQSALVCRMAEHLAGIVSSIPVKEK</sequence>
<evidence type="ECO:0000313" key="3">
    <source>
        <dbReference type="EMBL" id="BAV91622.1"/>
    </source>
</evidence>
<dbReference type="PROSITE" id="PS51257">
    <property type="entry name" value="PROKAR_LIPOPROTEIN"/>
    <property type="match status" value="1"/>
</dbReference>
<evidence type="ECO:0000256" key="1">
    <source>
        <dbReference type="SAM" id="SignalP"/>
    </source>
</evidence>
<dbReference type="RefSeq" id="WP_096399169.1">
    <property type="nucleotide sequence ID" value="NZ_AP017368.1"/>
</dbReference>
<dbReference type="Gene3D" id="3.40.50.10610">
    <property type="entry name" value="ABC-type transport auxiliary lipoprotein component"/>
    <property type="match status" value="1"/>
</dbReference>
<gene>
    <name evidence="3" type="ORF">RSDT_0110</name>
</gene>
<name>A0A1J1DX03_9BACT</name>
<feature type="domain" description="ABC-type transport auxiliary lipoprotein component" evidence="2">
    <location>
        <begin position="25"/>
        <end position="183"/>
    </location>
</feature>
<accession>A0A1J1DX03</accession>
<feature type="signal peptide" evidence="1">
    <location>
        <begin position="1"/>
        <end position="23"/>
    </location>
</feature>
<evidence type="ECO:0000259" key="2">
    <source>
        <dbReference type="Pfam" id="PF03886"/>
    </source>
</evidence>
<dbReference type="OrthoDB" id="5372878at2"/>
<keyword evidence="1" id="KW-0732">Signal</keyword>
<evidence type="ECO:0000313" key="4">
    <source>
        <dbReference type="Proteomes" id="UP000242645"/>
    </source>
</evidence>